<evidence type="ECO:0000313" key="3">
    <source>
        <dbReference type="Proteomes" id="UP000192783"/>
    </source>
</evidence>
<dbReference type="InterPro" id="IPR045063">
    <property type="entry name" value="Dynamin_N"/>
</dbReference>
<dbReference type="STRING" id="1121390.SAMN02746041_00961"/>
<protein>
    <submittedName>
        <fullName evidence="2">Dynamin family protein</fullName>
    </submittedName>
</protein>
<feature type="domain" description="Dynamin N-terminal" evidence="1">
    <location>
        <begin position="49"/>
        <end position="200"/>
    </location>
</feature>
<dbReference type="SUPFAM" id="SSF52540">
    <property type="entry name" value="P-loop containing nucleoside triphosphate hydrolases"/>
    <property type="match status" value="1"/>
</dbReference>
<accession>A0A1W1XAA0</accession>
<gene>
    <name evidence="2" type="ORF">SAMN02746041_00961</name>
</gene>
<dbReference type="PANTHER" id="PTHR43681">
    <property type="entry name" value="TRANSMEMBRANE GTPASE FZO"/>
    <property type="match status" value="1"/>
</dbReference>
<name>A0A1W1XAA0_9BACT</name>
<dbReference type="Pfam" id="PF00350">
    <property type="entry name" value="Dynamin_N"/>
    <property type="match status" value="1"/>
</dbReference>
<reference evidence="2 3" key="1">
    <citation type="submission" date="2017-04" db="EMBL/GenBank/DDBJ databases">
        <authorList>
            <person name="Afonso C.L."/>
            <person name="Miller P.J."/>
            <person name="Scott M.A."/>
            <person name="Spackman E."/>
            <person name="Goraichik I."/>
            <person name="Dimitrov K.M."/>
            <person name="Suarez D.L."/>
            <person name="Swayne D.E."/>
        </authorList>
    </citation>
    <scope>NUCLEOTIDE SEQUENCE [LARGE SCALE GENOMIC DNA]</scope>
    <source>
        <strain evidence="2 3">DSM 13146</strain>
    </source>
</reference>
<dbReference type="Gene3D" id="3.40.50.300">
    <property type="entry name" value="P-loop containing nucleotide triphosphate hydrolases"/>
    <property type="match status" value="1"/>
</dbReference>
<evidence type="ECO:0000259" key="1">
    <source>
        <dbReference type="Pfam" id="PF00350"/>
    </source>
</evidence>
<sequence>MLERFRHESENLLSALEDLKGLAELRADQAVGDNVEALRRKLLENKFYLVVLGQFKRGKSTFINSLLGTRLLPTAVVPLTSIVTVLSHGEDEHMEVHFENGDKRSVGREELADYVTEKGNPGNEKQVVQVRITYPSPYLKDGVHIIDTPGVGSIFSNNTQETYNFLPKVDAALFLFAADPPISQEEIDFLKDIREYVGKIFFIQNKIDHVDEADLLESMAFSKAVIQEALGNTSIEIHPLSAKLALEGKLTGDEEKLQRSRLPEFDQVLGQFLTREKGKVLLQSVLQSGFKYLADEEFAIKLEQKAAATPLQELEEKIQLFDRELKRILDQKHDNDYLYEGEIKRLMDLLDRDMDRFRKETIPELLEDLRKTGESNRHLPAGEYVKLMENALREGIVRSFDEWIVRQEERLNEHYGEISKRFSDRANEIIANLQAASAKLFDLTFEQVTADEAISTETRFYYLLGDRPRFFDIGKALEFLSHRLLPKSLSQAKVLKDILKKLPERIDANCGRVRSDFKYRIQQSFLDFRWNLNGKIDATAASIRQALEKAVEMKKAGATELDQMTEQLNAQWKQLEAVKRRLQELRASLDHI</sequence>
<keyword evidence="3" id="KW-1185">Reference proteome</keyword>
<dbReference type="InterPro" id="IPR051943">
    <property type="entry name" value="TRAFAC_Dynamin-like_GTPase"/>
</dbReference>
<organism evidence="2 3">
    <name type="scientific">Desulfacinum hydrothermale DSM 13146</name>
    <dbReference type="NCBI Taxonomy" id="1121390"/>
    <lineage>
        <taxon>Bacteria</taxon>
        <taxon>Pseudomonadati</taxon>
        <taxon>Thermodesulfobacteriota</taxon>
        <taxon>Syntrophobacteria</taxon>
        <taxon>Syntrophobacterales</taxon>
        <taxon>Syntrophobacteraceae</taxon>
        <taxon>Desulfacinum</taxon>
    </lineage>
</organism>
<dbReference type="PANTHER" id="PTHR43681:SF1">
    <property type="entry name" value="SARCALUMENIN"/>
    <property type="match status" value="1"/>
</dbReference>
<dbReference type="EMBL" id="FWXF01000003">
    <property type="protein sequence ID" value="SMC20598.1"/>
    <property type="molecule type" value="Genomic_DNA"/>
</dbReference>
<dbReference type="Proteomes" id="UP000192783">
    <property type="component" value="Unassembled WGS sequence"/>
</dbReference>
<dbReference type="AlphaFoldDB" id="A0A1W1XAA0"/>
<evidence type="ECO:0000313" key="2">
    <source>
        <dbReference type="EMBL" id="SMC20598.1"/>
    </source>
</evidence>
<dbReference type="InterPro" id="IPR027417">
    <property type="entry name" value="P-loop_NTPase"/>
</dbReference>
<dbReference type="CDD" id="cd09912">
    <property type="entry name" value="DLP_2"/>
    <property type="match status" value="1"/>
</dbReference>
<proteinExistence type="predicted"/>